<dbReference type="GO" id="GO:0045505">
    <property type="term" value="F:dynein intermediate chain binding"/>
    <property type="evidence" value="ECO:0007669"/>
    <property type="project" value="InterPro"/>
</dbReference>
<comment type="caution">
    <text evidence="2">The sequence shown here is derived from an EMBL/GenBank/DDBJ whole genome shotgun (WGS) entry which is preliminary data.</text>
</comment>
<dbReference type="InterPro" id="IPR042222">
    <property type="entry name" value="Dynein_2_N"/>
</dbReference>
<keyword evidence="3" id="KW-1185">Reference proteome</keyword>
<name>A0AAV7K9S9_9METZ</name>
<evidence type="ECO:0000259" key="1">
    <source>
        <dbReference type="Pfam" id="PF08393"/>
    </source>
</evidence>
<dbReference type="Gene3D" id="1.20.140.100">
    <property type="entry name" value="Dynein heavy chain, N-terminal domain 2"/>
    <property type="match status" value="1"/>
</dbReference>
<organism evidence="2 3">
    <name type="scientific">Oopsacas minuta</name>
    <dbReference type="NCBI Taxonomy" id="111878"/>
    <lineage>
        <taxon>Eukaryota</taxon>
        <taxon>Metazoa</taxon>
        <taxon>Porifera</taxon>
        <taxon>Hexactinellida</taxon>
        <taxon>Hexasterophora</taxon>
        <taxon>Lyssacinosida</taxon>
        <taxon>Leucopsacidae</taxon>
        <taxon>Oopsacas</taxon>
    </lineage>
</organism>
<dbReference type="PANTHER" id="PTHR45703:SF36">
    <property type="entry name" value="DYNEIN HEAVY CHAIN, CYTOPLASMIC"/>
    <property type="match status" value="1"/>
</dbReference>
<dbReference type="EMBL" id="JAKMXF010000111">
    <property type="protein sequence ID" value="KAI6657796.1"/>
    <property type="molecule type" value="Genomic_DNA"/>
</dbReference>
<proteinExistence type="predicted"/>
<dbReference type="GO" id="GO:0007018">
    <property type="term" value="P:microtubule-based movement"/>
    <property type="evidence" value="ECO:0007669"/>
    <property type="project" value="InterPro"/>
</dbReference>
<dbReference type="GO" id="GO:0051959">
    <property type="term" value="F:dynein light intermediate chain binding"/>
    <property type="evidence" value="ECO:0007669"/>
    <property type="project" value="InterPro"/>
</dbReference>
<reference evidence="2 3" key="1">
    <citation type="journal article" date="2023" name="BMC Biol.">
        <title>The compact genome of the sponge Oopsacas minuta (Hexactinellida) is lacking key metazoan core genes.</title>
        <authorList>
            <person name="Santini S."/>
            <person name="Schenkelaars Q."/>
            <person name="Jourda C."/>
            <person name="Duchesne M."/>
            <person name="Belahbib H."/>
            <person name="Rocher C."/>
            <person name="Selva M."/>
            <person name="Riesgo A."/>
            <person name="Vervoort M."/>
            <person name="Leys S.P."/>
            <person name="Kodjabachian L."/>
            <person name="Le Bivic A."/>
            <person name="Borchiellini C."/>
            <person name="Claverie J.M."/>
            <person name="Renard E."/>
        </authorList>
    </citation>
    <scope>NUCLEOTIDE SEQUENCE [LARGE SCALE GENOMIC DNA]</scope>
    <source>
        <strain evidence="2">SPO-2</strain>
    </source>
</reference>
<dbReference type="Pfam" id="PF08393">
    <property type="entry name" value="DHC_N2"/>
    <property type="match status" value="1"/>
</dbReference>
<dbReference type="AlphaFoldDB" id="A0AAV7K9S9"/>
<evidence type="ECO:0000313" key="2">
    <source>
        <dbReference type="EMBL" id="KAI6657796.1"/>
    </source>
</evidence>
<dbReference type="InterPro" id="IPR026983">
    <property type="entry name" value="DHC"/>
</dbReference>
<dbReference type="GO" id="GO:0030286">
    <property type="term" value="C:dynein complex"/>
    <property type="evidence" value="ECO:0007669"/>
    <property type="project" value="InterPro"/>
</dbReference>
<protein>
    <submittedName>
        <fullName evidence="2">Dynein heavy chain domain-containing protein 1-like</fullName>
    </submittedName>
</protein>
<dbReference type="InterPro" id="IPR013602">
    <property type="entry name" value="Dynein_heavy_linker"/>
</dbReference>
<sequence>MIYGWDPAWFLFLYLFKCLKSLPNFLLVSRFAHTVVTKWNDILQRFNSYLPSLELLVDPGMKTHFWQVLFTALGCVFPTSGVIPSINRLIFLDILTHRELIKHIHASAMVEGRLEDVLRLVILNWKSREYKLVKHKAAPFHGAGNERKERDNLMYLSQQQGFISYVLQDPEEFLSSINDDSTRLHMMVLSNCTQSLKKRAQLWIDKLQQLTEFITIWMDCQAKWIYISSVYVEFAVLGTHTQEVERFKQLNTNYQSLVNTLFENKKMLHLIGVRVEANLQLVEDTNYLIGRLMTQQRELSEMMKYMKNMVEEARKIFSRAFYLSQQQILYLYIHTGNPKALLPQLKLCFPGVHNVVWVADSSADKLSSLGDVNRESIYL</sequence>
<dbReference type="Proteomes" id="UP001165289">
    <property type="component" value="Unassembled WGS sequence"/>
</dbReference>
<accession>A0AAV7K9S9</accession>
<feature type="domain" description="Dynein heavy chain linker" evidence="1">
    <location>
        <begin position="33"/>
        <end position="360"/>
    </location>
</feature>
<gene>
    <name evidence="2" type="ORF">LOD99_539</name>
</gene>
<dbReference type="PANTHER" id="PTHR45703">
    <property type="entry name" value="DYNEIN HEAVY CHAIN"/>
    <property type="match status" value="1"/>
</dbReference>
<evidence type="ECO:0000313" key="3">
    <source>
        <dbReference type="Proteomes" id="UP001165289"/>
    </source>
</evidence>